<dbReference type="OrthoDB" id="12963at10239"/>
<accession>R4THM1</accession>
<dbReference type="KEGG" id="vg:16193675"/>
<sequence length="248" mass="28119">MALLDTGVRYAEPTDVERWIRNKSFDANSDPTETQVQQMILEASDEIDKRARRAWRLRERSDLVRLVEWPREVESAFSRRRRRSSRHGFVEPIDKWGTANLDRARVTSIESLEALLPESTEDITANEGRDGDWWVDYRTGTLHIDADVFMVGPIRGSGLIDPARVRVTFRHGEDEQGGTDTEALSQSVPPSIRRATAKLVAADLLDTDQYGSMVASGPEDVPSQGSAASRLREQAYQQVDEYRIKKVF</sequence>
<organism evidence="1 2">
    <name type="scientific">Haloarcula californiae tailed virus 2</name>
    <dbReference type="NCBI Taxonomy" id="1273747"/>
    <lineage>
        <taxon>Viruses</taxon>
        <taxon>Duplodnaviria</taxon>
        <taxon>Heunggongvirae</taxon>
        <taxon>Uroviricota</taxon>
        <taxon>Caudoviricetes</taxon>
        <taxon>Saparoviridae</taxon>
        <taxon>Samsavirus</taxon>
        <taxon>Samsavirus crystalli</taxon>
        <taxon>Samsavirus HCTV2</taxon>
    </lineage>
</organism>
<reference evidence="1 2" key="1">
    <citation type="submission" date="2012-12" db="EMBL/GenBank/DDBJ databases">
        <authorList>
            <person name="Sencilo A."/>
            <person name="Jacobs-Sera D."/>
            <person name="Russell D.A."/>
            <person name="Ko C."/>
            <person name="Bowman C.A."/>
            <person name="Atanasova N."/>
            <person name="Osterlund E."/>
            <person name="Oksanen H.M."/>
            <person name="Bamford D.H."/>
            <person name="Hatfull G.F."/>
            <person name="Roine E."/>
            <person name="Hendrix R.W."/>
        </authorList>
    </citation>
    <scope>NUCLEOTIDE SEQUENCE [LARGE SCALE GENOMIC DNA]</scope>
</reference>
<proteinExistence type="predicted"/>
<dbReference type="Proteomes" id="UP000204143">
    <property type="component" value="Segment"/>
</dbReference>
<gene>
    <name evidence="1" type="primary">35</name>
    <name evidence="1" type="ORF">HCTV2_35</name>
</gene>
<protein>
    <submittedName>
        <fullName evidence="1">Uncharacterized protein</fullName>
    </submittedName>
</protein>
<dbReference type="RefSeq" id="YP_008058397.1">
    <property type="nucleotide sequence ID" value="NC_021319.1"/>
</dbReference>
<name>R4THM1_9CAUD</name>
<dbReference type="EMBL" id="KC292028">
    <property type="protein sequence ID" value="AGM11806.1"/>
    <property type="molecule type" value="Genomic_DNA"/>
</dbReference>
<evidence type="ECO:0000313" key="2">
    <source>
        <dbReference type="Proteomes" id="UP000204143"/>
    </source>
</evidence>
<evidence type="ECO:0000313" key="1">
    <source>
        <dbReference type="EMBL" id="AGM11806.1"/>
    </source>
</evidence>
<dbReference type="GeneID" id="16193675"/>
<keyword evidence="2" id="KW-1185">Reference proteome</keyword>